<evidence type="ECO:0000256" key="4">
    <source>
        <dbReference type="PROSITE-ProRule" id="PRU00169"/>
    </source>
</evidence>
<dbReference type="EC" id="2.7.7.65" evidence="2"/>
<proteinExistence type="predicted"/>
<sequence>MEQQKKAQILIVDDDPIQLKLISNHLNNPDYNLFVAKTRAEAFSVLDSNPIDLILLDINLPDGNGIDICREIRSMKEFSDELSIVFMTGHHSNEKEAEGLSVGANDYIYKPVNPHVLIARVKLQLQQLRKTKLLSHFAKVDALTELGNRRAFDEQIEREIKRGQREGLPVSLLTLDIDFFKPYNDNYGHPQGDRCLRDVAQCIIKECRRPSDFSFRIGGEEFAIILYNTGTSGAHVFAEKLRKSLQECAIPHEYSSISDYVTLSIGISDTRYCEYKVKELIEDSDSMLYRAKQSGRNQIASREWLAAI</sequence>
<feature type="modified residue" description="4-aspartylphosphate" evidence="4">
    <location>
        <position position="57"/>
    </location>
</feature>
<evidence type="ECO:0000259" key="6">
    <source>
        <dbReference type="PROSITE" id="PS50887"/>
    </source>
</evidence>
<dbReference type="Pfam" id="PF00990">
    <property type="entry name" value="GGDEF"/>
    <property type="match status" value="1"/>
</dbReference>
<dbReference type="SUPFAM" id="SSF52172">
    <property type="entry name" value="CheY-like"/>
    <property type="match status" value="1"/>
</dbReference>
<dbReference type="GO" id="GO:1902201">
    <property type="term" value="P:negative regulation of bacterial-type flagellum-dependent cell motility"/>
    <property type="evidence" value="ECO:0007669"/>
    <property type="project" value="TreeGrafter"/>
</dbReference>
<protein>
    <recommendedName>
        <fullName evidence="2">diguanylate cyclase</fullName>
        <ecNumber evidence="2">2.7.7.65</ecNumber>
    </recommendedName>
</protein>
<evidence type="ECO:0000256" key="1">
    <source>
        <dbReference type="ARBA" id="ARBA00001946"/>
    </source>
</evidence>
<dbReference type="FunFam" id="3.30.70.270:FF:000001">
    <property type="entry name" value="Diguanylate cyclase domain protein"/>
    <property type="match status" value="1"/>
</dbReference>
<evidence type="ECO:0000256" key="3">
    <source>
        <dbReference type="ARBA" id="ARBA00034247"/>
    </source>
</evidence>
<dbReference type="AlphaFoldDB" id="A0A975DB54"/>
<gene>
    <name evidence="7" type="ORF">J1N51_09905</name>
</gene>
<dbReference type="NCBIfam" id="TIGR00254">
    <property type="entry name" value="GGDEF"/>
    <property type="match status" value="1"/>
</dbReference>
<organism evidence="7 8">
    <name type="scientific">Psychrosphaera ytuae</name>
    <dbReference type="NCBI Taxonomy" id="2820710"/>
    <lineage>
        <taxon>Bacteria</taxon>
        <taxon>Pseudomonadati</taxon>
        <taxon>Pseudomonadota</taxon>
        <taxon>Gammaproteobacteria</taxon>
        <taxon>Alteromonadales</taxon>
        <taxon>Pseudoalteromonadaceae</taxon>
        <taxon>Psychrosphaera</taxon>
    </lineage>
</organism>
<accession>A0A975DB54</accession>
<dbReference type="InterPro" id="IPR011006">
    <property type="entry name" value="CheY-like_superfamily"/>
</dbReference>
<dbReference type="InterPro" id="IPR029787">
    <property type="entry name" value="Nucleotide_cyclase"/>
</dbReference>
<feature type="domain" description="Response regulatory" evidence="5">
    <location>
        <begin position="8"/>
        <end position="125"/>
    </location>
</feature>
<dbReference type="SMART" id="SM00448">
    <property type="entry name" value="REC"/>
    <property type="match status" value="1"/>
</dbReference>
<dbReference type="CDD" id="cd01949">
    <property type="entry name" value="GGDEF"/>
    <property type="match status" value="1"/>
</dbReference>
<dbReference type="Pfam" id="PF00072">
    <property type="entry name" value="Response_reg"/>
    <property type="match status" value="1"/>
</dbReference>
<dbReference type="PANTHER" id="PTHR45138">
    <property type="entry name" value="REGULATORY COMPONENTS OF SENSORY TRANSDUCTION SYSTEM"/>
    <property type="match status" value="1"/>
</dbReference>
<dbReference type="KEGG" id="psym:J1N51_09905"/>
<reference evidence="7" key="1">
    <citation type="submission" date="2021-03" db="EMBL/GenBank/DDBJ databases">
        <title>Description of Psychrosphaera ytuae sp. nov. isolated from deep sea sediment of South China Sea.</title>
        <authorList>
            <person name="Zhang J."/>
            <person name="Xu X.-D."/>
        </authorList>
    </citation>
    <scope>NUCLEOTIDE SEQUENCE</scope>
    <source>
        <strain evidence="7">MTZ26</strain>
    </source>
</reference>
<dbReference type="RefSeq" id="WP_208830894.1">
    <property type="nucleotide sequence ID" value="NZ_CP072110.1"/>
</dbReference>
<evidence type="ECO:0000256" key="2">
    <source>
        <dbReference type="ARBA" id="ARBA00012528"/>
    </source>
</evidence>
<comment type="cofactor">
    <cofactor evidence="1">
        <name>Mg(2+)</name>
        <dbReference type="ChEBI" id="CHEBI:18420"/>
    </cofactor>
</comment>
<dbReference type="Gene3D" id="3.30.70.270">
    <property type="match status" value="1"/>
</dbReference>
<dbReference type="GO" id="GO:0000160">
    <property type="term" value="P:phosphorelay signal transduction system"/>
    <property type="evidence" value="ECO:0007669"/>
    <property type="project" value="InterPro"/>
</dbReference>
<dbReference type="InterPro" id="IPR043128">
    <property type="entry name" value="Rev_trsase/Diguanyl_cyclase"/>
</dbReference>
<evidence type="ECO:0000313" key="8">
    <source>
        <dbReference type="Proteomes" id="UP000682739"/>
    </source>
</evidence>
<keyword evidence="8" id="KW-1185">Reference proteome</keyword>
<evidence type="ECO:0000313" key="7">
    <source>
        <dbReference type="EMBL" id="QTH63056.1"/>
    </source>
</evidence>
<dbReference type="InterPro" id="IPR000160">
    <property type="entry name" value="GGDEF_dom"/>
</dbReference>
<keyword evidence="4" id="KW-0597">Phosphoprotein</keyword>
<feature type="domain" description="GGDEF" evidence="6">
    <location>
        <begin position="168"/>
        <end position="304"/>
    </location>
</feature>
<dbReference type="CDD" id="cd00156">
    <property type="entry name" value="REC"/>
    <property type="match status" value="1"/>
</dbReference>
<name>A0A975DB54_9GAMM</name>
<dbReference type="InterPro" id="IPR050469">
    <property type="entry name" value="Diguanylate_Cyclase"/>
</dbReference>
<dbReference type="InterPro" id="IPR001789">
    <property type="entry name" value="Sig_transdc_resp-reg_receiver"/>
</dbReference>
<comment type="catalytic activity">
    <reaction evidence="3">
        <text>2 GTP = 3',3'-c-di-GMP + 2 diphosphate</text>
        <dbReference type="Rhea" id="RHEA:24898"/>
        <dbReference type="ChEBI" id="CHEBI:33019"/>
        <dbReference type="ChEBI" id="CHEBI:37565"/>
        <dbReference type="ChEBI" id="CHEBI:58805"/>
        <dbReference type="EC" id="2.7.7.65"/>
    </reaction>
</comment>
<dbReference type="GO" id="GO:0043709">
    <property type="term" value="P:cell adhesion involved in single-species biofilm formation"/>
    <property type="evidence" value="ECO:0007669"/>
    <property type="project" value="TreeGrafter"/>
</dbReference>
<dbReference type="GO" id="GO:0005886">
    <property type="term" value="C:plasma membrane"/>
    <property type="evidence" value="ECO:0007669"/>
    <property type="project" value="TreeGrafter"/>
</dbReference>
<dbReference type="EMBL" id="CP072110">
    <property type="protein sequence ID" value="QTH63056.1"/>
    <property type="molecule type" value="Genomic_DNA"/>
</dbReference>
<dbReference type="GO" id="GO:0052621">
    <property type="term" value="F:diguanylate cyclase activity"/>
    <property type="evidence" value="ECO:0007669"/>
    <property type="project" value="UniProtKB-EC"/>
</dbReference>
<dbReference type="SMART" id="SM00267">
    <property type="entry name" value="GGDEF"/>
    <property type="match status" value="1"/>
</dbReference>
<dbReference type="PANTHER" id="PTHR45138:SF9">
    <property type="entry name" value="DIGUANYLATE CYCLASE DGCM-RELATED"/>
    <property type="match status" value="1"/>
</dbReference>
<dbReference type="SUPFAM" id="SSF55073">
    <property type="entry name" value="Nucleotide cyclase"/>
    <property type="match status" value="1"/>
</dbReference>
<dbReference type="PROSITE" id="PS50110">
    <property type="entry name" value="RESPONSE_REGULATORY"/>
    <property type="match status" value="1"/>
</dbReference>
<dbReference type="PROSITE" id="PS50887">
    <property type="entry name" value="GGDEF"/>
    <property type="match status" value="1"/>
</dbReference>
<evidence type="ECO:0000259" key="5">
    <source>
        <dbReference type="PROSITE" id="PS50110"/>
    </source>
</evidence>
<dbReference type="Proteomes" id="UP000682739">
    <property type="component" value="Chromosome"/>
</dbReference>
<dbReference type="Gene3D" id="3.40.50.2300">
    <property type="match status" value="1"/>
</dbReference>